<accession>A0A8S5SQK8</accession>
<reference evidence="1" key="1">
    <citation type="journal article" date="2021" name="Proc. Natl. Acad. Sci. U.S.A.">
        <title>A Catalog of Tens of Thousands of Viruses from Human Metagenomes Reveals Hidden Associations with Chronic Diseases.</title>
        <authorList>
            <person name="Tisza M.J."/>
            <person name="Buck C.B."/>
        </authorList>
    </citation>
    <scope>NUCLEOTIDE SEQUENCE</scope>
    <source>
        <strain evidence="1">CtPjm15</strain>
    </source>
</reference>
<dbReference type="EMBL" id="BK032645">
    <property type="protein sequence ID" value="DAF52983.1"/>
    <property type="molecule type" value="Genomic_DNA"/>
</dbReference>
<protein>
    <submittedName>
        <fullName evidence="1">Uncharacterized protein</fullName>
    </submittedName>
</protein>
<organism evidence="1">
    <name type="scientific">Phage sp. ctPjm15</name>
    <dbReference type="NCBI Taxonomy" id="2828006"/>
    <lineage>
        <taxon>Viruses</taxon>
    </lineage>
</organism>
<evidence type="ECO:0000313" key="1">
    <source>
        <dbReference type="EMBL" id="DAF52983.1"/>
    </source>
</evidence>
<name>A0A8S5SQK8_9VIRU</name>
<sequence>MSGRESWSEMGKKRWDEATVIAAIRALAAKNGCAKCTDDGALYAAARIYFKSWSRACAVAGVPAGSKKKSRGYVMSSCLLYDKETKSCKGLNELICARKECSFYKRANAANRKQYAQDCALIEERQRKKYSKEGWM</sequence>
<proteinExistence type="predicted"/>